<dbReference type="GO" id="GO:0005385">
    <property type="term" value="F:zinc ion transmembrane transporter activity"/>
    <property type="evidence" value="ECO:0007669"/>
    <property type="project" value="TreeGrafter"/>
</dbReference>
<feature type="domain" description="Cation efflux protein transmembrane" evidence="6">
    <location>
        <begin position="18"/>
        <end position="206"/>
    </location>
</feature>
<comment type="subcellular location">
    <subcellularLocation>
        <location evidence="1">Membrane</location>
        <topology evidence="1">Multi-pass membrane protein</topology>
    </subcellularLocation>
</comment>
<keyword evidence="3 5" id="KW-1133">Transmembrane helix</keyword>
<evidence type="ECO:0000256" key="2">
    <source>
        <dbReference type="ARBA" id="ARBA00022692"/>
    </source>
</evidence>
<keyword evidence="8" id="KW-1185">Reference proteome</keyword>
<dbReference type="NCBIfam" id="TIGR01297">
    <property type="entry name" value="CDF"/>
    <property type="match status" value="1"/>
</dbReference>
<evidence type="ECO:0000256" key="5">
    <source>
        <dbReference type="SAM" id="Phobius"/>
    </source>
</evidence>
<dbReference type="Proteomes" id="UP000247781">
    <property type="component" value="Unassembled WGS sequence"/>
</dbReference>
<dbReference type="EMBL" id="QJJU01000023">
    <property type="protein sequence ID" value="PXX03243.1"/>
    <property type="molecule type" value="Genomic_DNA"/>
</dbReference>
<evidence type="ECO:0000256" key="1">
    <source>
        <dbReference type="ARBA" id="ARBA00004141"/>
    </source>
</evidence>
<evidence type="ECO:0000256" key="4">
    <source>
        <dbReference type="ARBA" id="ARBA00023136"/>
    </source>
</evidence>
<dbReference type="InterPro" id="IPR027469">
    <property type="entry name" value="Cation_efflux_TMD_sf"/>
</dbReference>
<dbReference type="InterPro" id="IPR058533">
    <property type="entry name" value="Cation_efflux_TM"/>
</dbReference>
<dbReference type="RefSeq" id="WP_181428400.1">
    <property type="nucleotide sequence ID" value="NZ_QJJU01000023.1"/>
</dbReference>
<dbReference type="PANTHER" id="PTHR11562:SF17">
    <property type="entry name" value="RE54080P-RELATED"/>
    <property type="match status" value="1"/>
</dbReference>
<evidence type="ECO:0000259" key="6">
    <source>
        <dbReference type="Pfam" id="PF01545"/>
    </source>
</evidence>
<keyword evidence="2 5" id="KW-0812">Transmembrane</keyword>
<evidence type="ECO:0000313" key="7">
    <source>
        <dbReference type="EMBL" id="PXX03243.1"/>
    </source>
</evidence>
<dbReference type="InterPro" id="IPR002524">
    <property type="entry name" value="Cation_efflux"/>
</dbReference>
<dbReference type="Gene3D" id="1.20.1510.10">
    <property type="entry name" value="Cation efflux protein transmembrane domain"/>
    <property type="match status" value="1"/>
</dbReference>
<sequence length="217" mass="22427">MTDVTHSTRWSQRTRLSIVLTLNLCLIGALVVVGLMAGSVGVLAAAGDTVADSIGLLLGLVAVVLRDHHPDHPHAQRPVGVVALINSAALMVVTVLVAVESVRRLSEHATEVRGLPMLIVSVVSMLVLLAGVWVLGASAATEDLHMRSVLLDTLADAGAAAGVAVAGAIIAVSGRYQWLDPAIALIVCALVVIASVHLIIKAVAALRGIDVDLDNDY</sequence>
<protein>
    <submittedName>
        <fullName evidence="7">Cation diffusion facilitator family transporter</fullName>
    </submittedName>
</protein>
<reference evidence="7 8" key="2">
    <citation type="submission" date="2018-06" db="EMBL/GenBank/DDBJ databases">
        <title>Sequencing of bacterial isolates from soil warming experiment in Harvard Forest, Massachusetts, USA.</title>
        <authorList>
            <person name="Deangelis K.PhD."/>
        </authorList>
    </citation>
    <scope>NUCLEOTIDE SEQUENCE [LARGE SCALE GENOMIC DNA]</scope>
    <source>
        <strain evidence="7 8">GAS496</strain>
    </source>
</reference>
<dbReference type="GO" id="GO:0005886">
    <property type="term" value="C:plasma membrane"/>
    <property type="evidence" value="ECO:0007669"/>
    <property type="project" value="TreeGrafter"/>
</dbReference>
<feature type="transmembrane region" description="Helical" evidence="5">
    <location>
        <begin position="149"/>
        <end position="172"/>
    </location>
</feature>
<accession>A0A318H9T2</accession>
<gene>
    <name evidence="7" type="ORF">C8E89_12345</name>
</gene>
<proteinExistence type="predicted"/>
<feature type="transmembrane region" description="Helical" evidence="5">
    <location>
        <begin position="16"/>
        <end position="37"/>
    </location>
</feature>
<dbReference type="InterPro" id="IPR050681">
    <property type="entry name" value="CDF/SLC30A"/>
</dbReference>
<dbReference type="Pfam" id="PF01545">
    <property type="entry name" value="Cation_efflux"/>
    <property type="match status" value="1"/>
</dbReference>
<feature type="transmembrane region" description="Helical" evidence="5">
    <location>
        <begin position="77"/>
        <end position="98"/>
    </location>
</feature>
<dbReference type="PANTHER" id="PTHR11562">
    <property type="entry name" value="CATION EFFLUX PROTEIN/ ZINC TRANSPORTER"/>
    <property type="match status" value="1"/>
</dbReference>
<name>A0A318H9T2_9MYCO</name>
<organism evidence="7 8">
    <name type="scientific">Mycolicibacterium moriokaense</name>
    <dbReference type="NCBI Taxonomy" id="39691"/>
    <lineage>
        <taxon>Bacteria</taxon>
        <taxon>Bacillati</taxon>
        <taxon>Actinomycetota</taxon>
        <taxon>Actinomycetes</taxon>
        <taxon>Mycobacteriales</taxon>
        <taxon>Mycobacteriaceae</taxon>
        <taxon>Mycolicibacterium</taxon>
    </lineage>
</organism>
<evidence type="ECO:0000256" key="3">
    <source>
        <dbReference type="ARBA" id="ARBA00022989"/>
    </source>
</evidence>
<evidence type="ECO:0000313" key="8">
    <source>
        <dbReference type="Proteomes" id="UP000247781"/>
    </source>
</evidence>
<dbReference type="AlphaFoldDB" id="A0A318H9T2"/>
<feature type="transmembrane region" description="Helical" evidence="5">
    <location>
        <begin position="43"/>
        <end position="65"/>
    </location>
</feature>
<reference evidence="8" key="1">
    <citation type="submission" date="2018-05" db="EMBL/GenBank/DDBJ databases">
        <authorList>
            <person name="Deangelis K."/>
            <person name="Huntemann M."/>
            <person name="Clum A."/>
            <person name="Pillay M."/>
            <person name="Palaniappan K."/>
            <person name="Varghese N."/>
            <person name="Mikhailova N."/>
            <person name="Stamatis D."/>
            <person name="Reddy T."/>
            <person name="Daum C."/>
            <person name="Shapiro N."/>
            <person name="Ivanova N."/>
            <person name="Kyrpides N."/>
            <person name="Woyke T."/>
        </authorList>
    </citation>
    <scope>NUCLEOTIDE SEQUENCE [LARGE SCALE GENOMIC DNA]</scope>
    <source>
        <strain evidence="8">GAS496</strain>
    </source>
</reference>
<feature type="transmembrane region" description="Helical" evidence="5">
    <location>
        <begin position="118"/>
        <end position="137"/>
    </location>
</feature>
<comment type="caution">
    <text evidence="7">The sequence shown here is derived from an EMBL/GenBank/DDBJ whole genome shotgun (WGS) entry which is preliminary data.</text>
</comment>
<keyword evidence="4 5" id="KW-0472">Membrane</keyword>
<feature type="transmembrane region" description="Helical" evidence="5">
    <location>
        <begin position="178"/>
        <end position="200"/>
    </location>
</feature>
<dbReference type="SUPFAM" id="SSF161111">
    <property type="entry name" value="Cation efflux protein transmembrane domain-like"/>
    <property type="match status" value="1"/>
</dbReference>